<name>A0A0P9MS64_PSESX</name>
<proteinExistence type="predicted"/>
<organism evidence="1 2">
    <name type="scientific">Pseudomonas syringae pv. castaneae</name>
    <dbReference type="NCBI Taxonomy" id="264450"/>
    <lineage>
        <taxon>Bacteria</taxon>
        <taxon>Pseudomonadati</taxon>
        <taxon>Pseudomonadota</taxon>
        <taxon>Gammaproteobacteria</taxon>
        <taxon>Pseudomonadales</taxon>
        <taxon>Pseudomonadaceae</taxon>
        <taxon>Pseudomonas</taxon>
        <taxon>Pseudomonas syringae</taxon>
    </lineage>
</organism>
<reference evidence="1 2" key="1">
    <citation type="submission" date="2015-09" db="EMBL/GenBank/DDBJ databases">
        <title>Genome announcement of multiple Pseudomonas syringae strains.</title>
        <authorList>
            <person name="Thakur S."/>
            <person name="Wang P.W."/>
            <person name="Gong Y."/>
            <person name="Weir B.S."/>
            <person name="Guttman D.S."/>
        </authorList>
    </citation>
    <scope>NUCLEOTIDE SEQUENCE [LARGE SCALE GENOMIC DNA]</scope>
    <source>
        <strain evidence="1 2">ICMP9419</strain>
    </source>
</reference>
<dbReference type="RefSeq" id="WP_057433525.1">
    <property type="nucleotide sequence ID" value="NZ_LIIH01000005.1"/>
</dbReference>
<accession>A0A0P9MS64</accession>
<gene>
    <name evidence="1" type="ORF">ALO79_04011</name>
</gene>
<sequence>MMKTVSNHSIPSTNLVVDAGTETLAQKSQPVSSEIQRNSKIEKAVIEHIADHPAAKMTISALVDTLTDVFVRAHGEVKGWAEIVQAVSRPHDSNRHGSGVLSPRFDVMGSVGWNAAAIRATSRVGTLREKGTLFTNLMLSNNFKHLLKRVVSDPALQQKLDGGVDLNYLKACEGDLYVMSGWASRASESREQIGKARYETASNLSQTLISARELAFHRHNPVNHPSAQTKVGFDKGLPEESDLQVLRGHGSSVWSVKPGSDFAKRAEVSGKPIIAGPSGTASRMVAVARFLAPACLKSLGIESEQNLKELVRYACYAYFGQDSHHSMLEVNLGVASHGMPEQWDDTLYNEPFSNSIKGRGFGIDNLAQRQVVRQAAQKSWAIESLKERLDA</sequence>
<comment type="caution">
    <text evidence="1">The sequence shown here is derived from an EMBL/GenBank/DDBJ whole genome shotgun (WGS) entry which is preliminary data.</text>
</comment>
<evidence type="ECO:0000313" key="2">
    <source>
        <dbReference type="Proteomes" id="UP000050381"/>
    </source>
</evidence>
<protein>
    <submittedName>
        <fullName evidence="1">Type III effector HopT1-1</fullName>
    </submittedName>
</protein>
<evidence type="ECO:0000313" key="1">
    <source>
        <dbReference type="EMBL" id="KPW91571.1"/>
    </source>
</evidence>
<dbReference type="PATRIC" id="fig|264450.4.peg.4801"/>
<dbReference type="Proteomes" id="UP000050381">
    <property type="component" value="Unassembled WGS sequence"/>
</dbReference>
<dbReference type="EMBL" id="LJQD01000441">
    <property type="protein sequence ID" value="KPW91571.1"/>
    <property type="molecule type" value="Genomic_DNA"/>
</dbReference>
<dbReference type="AlphaFoldDB" id="A0A0P9MS64"/>